<evidence type="ECO:0000256" key="3">
    <source>
        <dbReference type="ARBA" id="ARBA00023002"/>
    </source>
</evidence>
<dbReference type="GO" id="GO:0004777">
    <property type="term" value="F:succinate-semialdehyde dehydrogenase (NAD+) activity"/>
    <property type="evidence" value="ECO:0007669"/>
    <property type="project" value="TreeGrafter"/>
</dbReference>
<comment type="similarity">
    <text evidence="1">Belongs to the aldehyde dehydrogenase family.</text>
</comment>
<evidence type="ECO:0000256" key="1">
    <source>
        <dbReference type="ARBA" id="ARBA00009986"/>
    </source>
</evidence>
<keyword evidence="2" id="KW-0521">NADP</keyword>
<reference evidence="5 6" key="1">
    <citation type="submission" date="2018-09" db="EMBL/GenBank/DDBJ databases">
        <title>Novel species of Cryobacterium.</title>
        <authorList>
            <person name="Liu Q."/>
            <person name="Xin Y.-H."/>
        </authorList>
    </citation>
    <scope>NUCLEOTIDE SEQUENCE [LARGE SCALE GENOMIC DNA]</scope>
    <source>
        <strain evidence="5 6">Hh39</strain>
    </source>
</reference>
<keyword evidence="6" id="KW-1185">Reference proteome</keyword>
<comment type="caution">
    <text evidence="5">The sequence shown here is derived from an EMBL/GenBank/DDBJ whole genome shotgun (WGS) entry which is preliminary data.</text>
</comment>
<dbReference type="OrthoDB" id="6882680at2"/>
<dbReference type="SUPFAM" id="SSF53720">
    <property type="entry name" value="ALDH-like"/>
    <property type="match status" value="1"/>
</dbReference>
<dbReference type="Gene3D" id="3.40.309.10">
    <property type="entry name" value="Aldehyde Dehydrogenase, Chain A, domain 2"/>
    <property type="match status" value="1"/>
</dbReference>
<feature type="domain" description="Aldehyde dehydrogenase" evidence="4">
    <location>
        <begin position="13"/>
        <end position="460"/>
    </location>
</feature>
<dbReference type="InterPro" id="IPR016163">
    <property type="entry name" value="Ald_DH_C"/>
</dbReference>
<organism evidence="5 6">
    <name type="scientific">Cryobacterium melibiosiphilum</name>
    <dbReference type="NCBI Taxonomy" id="995039"/>
    <lineage>
        <taxon>Bacteria</taxon>
        <taxon>Bacillati</taxon>
        <taxon>Actinomycetota</taxon>
        <taxon>Actinomycetes</taxon>
        <taxon>Micrococcales</taxon>
        <taxon>Microbacteriaceae</taxon>
        <taxon>Cryobacterium</taxon>
    </lineage>
</organism>
<dbReference type="AlphaFoldDB" id="A0A3A5MVI5"/>
<evidence type="ECO:0000259" key="4">
    <source>
        <dbReference type="Pfam" id="PF00171"/>
    </source>
</evidence>
<evidence type="ECO:0000256" key="2">
    <source>
        <dbReference type="ARBA" id="ARBA00022857"/>
    </source>
</evidence>
<proteinExistence type="inferred from homology"/>
<dbReference type="InterPro" id="IPR016161">
    <property type="entry name" value="Ald_DH/histidinol_DH"/>
</dbReference>
<name>A0A3A5MVI5_9MICO</name>
<dbReference type="FunFam" id="3.40.605.10:FF:000012">
    <property type="entry name" value="NAD-dependent succinate-semialdehyde dehydrogenase"/>
    <property type="match status" value="1"/>
</dbReference>
<gene>
    <name evidence="5" type="ORF">D6T64_02230</name>
</gene>
<dbReference type="InterPro" id="IPR016162">
    <property type="entry name" value="Ald_DH_N"/>
</dbReference>
<dbReference type="GO" id="GO:0004030">
    <property type="term" value="F:aldehyde dehydrogenase [NAD(P)+] activity"/>
    <property type="evidence" value="ECO:0007669"/>
    <property type="project" value="InterPro"/>
</dbReference>
<keyword evidence="3" id="KW-0560">Oxidoreductase</keyword>
<evidence type="ECO:0000313" key="5">
    <source>
        <dbReference type="EMBL" id="RJT91208.1"/>
    </source>
</evidence>
<dbReference type="Gene3D" id="3.40.605.10">
    <property type="entry name" value="Aldehyde Dehydrogenase, Chain A, domain 1"/>
    <property type="match status" value="1"/>
</dbReference>
<dbReference type="CDD" id="cd07100">
    <property type="entry name" value="ALDH_SSADH1_GabD1"/>
    <property type="match status" value="1"/>
</dbReference>
<dbReference type="EMBL" id="QZVS01000050">
    <property type="protein sequence ID" value="RJT91208.1"/>
    <property type="molecule type" value="Genomic_DNA"/>
</dbReference>
<dbReference type="InterPro" id="IPR015590">
    <property type="entry name" value="Aldehyde_DH_dom"/>
</dbReference>
<protein>
    <submittedName>
        <fullName evidence="5">NAD-dependent succinate-semialdehyde dehydrogenase</fullName>
    </submittedName>
</protein>
<dbReference type="InterPro" id="IPR047110">
    <property type="entry name" value="GABD/Sad-like"/>
</dbReference>
<dbReference type="PANTHER" id="PTHR43217:SF2">
    <property type="entry name" value="SUCCINATE-SEMIALDEHYDE DEHYDROGENASE [NADP(+)]"/>
    <property type="match status" value="1"/>
</dbReference>
<dbReference type="InterPro" id="IPR044148">
    <property type="entry name" value="ALDH_GabD1-like"/>
</dbReference>
<dbReference type="PANTHER" id="PTHR43217">
    <property type="entry name" value="SUCCINATE SEMIALDEHYDE DEHYDROGENASE [NAD(P)+] SAD"/>
    <property type="match status" value="1"/>
</dbReference>
<accession>A0A3A5MVI5</accession>
<dbReference type="Pfam" id="PF00171">
    <property type="entry name" value="Aldedh"/>
    <property type="match status" value="1"/>
</dbReference>
<sequence>MFDRERRWLVSHHAVINPATGETIKTYPQISSDELEQVIATADEAHHGWSRNSSVDERAALLRKVGELHAERRDQLAAVIVREMGKPLDQALGEVDYAANIYRYYADNAQEFLKDEPITLLGGEGSAFMRSSSLGVLIGVMPWNFPYYQVARFAGPNLMTGNTIILKHASQCPESAAAIERIFHDAGFPAGAYTNVYADSEQVATVIADPRVQGVSLTGSEGAGAAVAEVAGRHLKKVVLELGGSDPFILLSTDDMAATVAAAVAGRLRNGGQACDAAKRFIVIDELYDEFTEKFTTAMLANSPSDPTVPGADYGPLSSLGAAEHLEEQVERAVAQGATLASTGKRSGTFYPATVLTDVTRDNDTYHEEFFGPVAFVYRAASEDEAVDLANDTPFGLGSYLFTTDPEQALRVADRIEAGMVFVNLVDAGGAELPFGGVKRSGFGRELGRFGANEFVNKKLIRIG</sequence>
<evidence type="ECO:0000313" key="6">
    <source>
        <dbReference type="Proteomes" id="UP000272015"/>
    </source>
</evidence>
<dbReference type="Proteomes" id="UP000272015">
    <property type="component" value="Unassembled WGS sequence"/>
</dbReference>